<accession>A0AAI9CVM4</accession>
<evidence type="ECO:0000313" key="1">
    <source>
        <dbReference type="EMBL" id="ELN6933408.1"/>
    </source>
</evidence>
<dbReference type="Proteomes" id="UP001253463">
    <property type="component" value="Unassembled WGS sequence"/>
</dbReference>
<gene>
    <name evidence="1" type="ORF">RZY48_002838</name>
</gene>
<sequence length="46" mass="5484">MRLFVKPSICFCYKSAMRRVFSCITASTWIGYYKLSRHALSEWCNE</sequence>
<proteinExistence type="predicted"/>
<dbReference type="EMBL" id="ABNSCA010000007">
    <property type="protein sequence ID" value="ELN6933408.1"/>
    <property type="molecule type" value="Genomic_DNA"/>
</dbReference>
<name>A0AAI9CVM4_9VIBR</name>
<dbReference type="AlphaFoldDB" id="A0AAI9CVM4"/>
<comment type="caution">
    <text evidence="1">The sequence shown here is derived from an EMBL/GenBank/DDBJ whole genome shotgun (WGS) entry which is preliminary data.</text>
</comment>
<evidence type="ECO:0000313" key="2">
    <source>
        <dbReference type="Proteomes" id="UP001253463"/>
    </source>
</evidence>
<reference evidence="1" key="1">
    <citation type="submission" date="2023-10" db="EMBL/GenBank/DDBJ databases">
        <authorList>
            <consortium name="PulseNet: The National Subtyping Network for Foodborne Disease Surveillance"/>
        </authorList>
    </citation>
    <scope>NUCLEOTIDE SEQUENCE</scope>
    <source>
        <strain evidence="1">PNUSAV004886</strain>
    </source>
</reference>
<organism evidence="1 2">
    <name type="scientific">Vibrio navarrensis</name>
    <dbReference type="NCBI Taxonomy" id="29495"/>
    <lineage>
        <taxon>Bacteria</taxon>
        <taxon>Pseudomonadati</taxon>
        <taxon>Pseudomonadota</taxon>
        <taxon>Gammaproteobacteria</taxon>
        <taxon>Vibrionales</taxon>
        <taxon>Vibrionaceae</taxon>
        <taxon>Vibrio</taxon>
    </lineage>
</organism>
<protein>
    <submittedName>
        <fullName evidence="1">Uncharacterized protein</fullName>
    </submittedName>
</protein>
<dbReference type="RefSeq" id="WP_158132943.1">
    <property type="nucleotide sequence ID" value="NZ_CP046791.1"/>
</dbReference>